<reference evidence="1 2" key="1">
    <citation type="submission" date="2019-03" db="EMBL/GenBank/DDBJ databases">
        <title>Lake Tanganyika Metagenome-Assembled Genomes (MAGs).</title>
        <authorList>
            <person name="Tran P."/>
        </authorList>
    </citation>
    <scope>NUCLEOTIDE SEQUENCE [LARGE SCALE GENOMIC DNA]</scope>
    <source>
        <strain evidence="1">K_DeepCast_65m_m2_236</strain>
    </source>
</reference>
<sequence>MVGESESSAAEGSAVTVRESDGSVLELLVGGLFDYAGMFPPASLDFEEMLRTAAGFEETLARPWLVGAEAVIPADRLAAMTPDLLLSSGFASPLHVRVALLGGLDVPEMLSETVLVSWEAKVEAFDGAKVRAAAESANRQGMRFYVEPQWTPRQWHDGVSGLAAALGDLNKQVSGPGVGLKVRGSGPTAIDAPALATVIAAVNRAGIPFKATAGLHHPLIEADVYGNSIGFLGLVAALRLQRAIGPDNFDDTEVVACLQSAEAADFDFSEGLAWRSLYIS</sequence>
<dbReference type="EMBL" id="VGJX01000415">
    <property type="protein sequence ID" value="MBM3275025.1"/>
    <property type="molecule type" value="Genomic_DNA"/>
</dbReference>
<organism evidence="1 2">
    <name type="scientific">Candidatus Tanganyikabacteria bacterium</name>
    <dbReference type="NCBI Taxonomy" id="2961651"/>
    <lineage>
        <taxon>Bacteria</taxon>
        <taxon>Bacillati</taxon>
        <taxon>Candidatus Sericytochromatia</taxon>
        <taxon>Candidatus Tanganyikabacteria</taxon>
    </lineage>
</organism>
<evidence type="ECO:0000313" key="2">
    <source>
        <dbReference type="Proteomes" id="UP000703893"/>
    </source>
</evidence>
<evidence type="ECO:0000313" key="1">
    <source>
        <dbReference type="EMBL" id="MBM3275025.1"/>
    </source>
</evidence>
<comment type="caution">
    <text evidence="1">The sequence shown here is derived from an EMBL/GenBank/DDBJ whole genome shotgun (WGS) entry which is preliminary data.</text>
</comment>
<gene>
    <name evidence="1" type="ORF">FJZ00_07720</name>
</gene>
<dbReference type="Proteomes" id="UP000703893">
    <property type="component" value="Unassembled WGS sequence"/>
</dbReference>
<proteinExistence type="predicted"/>
<dbReference type="AlphaFoldDB" id="A0A937X6E3"/>
<protein>
    <submittedName>
        <fullName evidence="1">Uncharacterized protein</fullName>
    </submittedName>
</protein>
<accession>A0A937X6E3</accession>
<feature type="non-terminal residue" evidence="1">
    <location>
        <position position="280"/>
    </location>
</feature>
<name>A0A937X6E3_9BACT</name>